<evidence type="ECO:0000313" key="6">
    <source>
        <dbReference type="Proteomes" id="UP000594261"/>
    </source>
</evidence>
<dbReference type="Gene3D" id="3.40.50.1700">
    <property type="entry name" value="Glycoside hydrolase family 3 C-terminal domain"/>
    <property type="match status" value="2"/>
</dbReference>
<organism evidence="5 6">
    <name type="scientific">Quercus lobata</name>
    <name type="common">Valley oak</name>
    <dbReference type="NCBI Taxonomy" id="97700"/>
    <lineage>
        <taxon>Eukaryota</taxon>
        <taxon>Viridiplantae</taxon>
        <taxon>Streptophyta</taxon>
        <taxon>Embryophyta</taxon>
        <taxon>Tracheophyta</taxon>
        <taxon>Spermatophyta</taxon>
        <taxon>Magnoliopsida</taxon>
        <taxon>eudicotyledons</taxon>
        <taxon>Gunneridae</taxon>
        <taxon>Pentapetalae</taxon>
        <taxon>rosids</taxon>
        <taxon>fabids</taxon>
        <taxon>Fagales</taxon>
        <taxon>Fagaceae</taxon>
        <taxon>Quercus</taxon>
    </lineage>
</organism>
<dbReference type="InterPro" id="IPR026891">
    <property type="entry name" value="Fn3-like"/>
</dbReference>
<dbReference type="InterPro" id="IPR044993">
    <property type="entry name" value="BXL"/>
</dbReference>
<evidence type="ECO:0000256" key="1">
    <source>
        <dbReference type="ARBA" id="ARBA00022729"/>
    </source>
</evidence>
<dbReference type="GO" id="GO:0046556">
    <property type="term" value="F:alpha-L-arabinofuranosidase activity"/>
    <property type="evidence" value="ECO:0007669"/>
    <property type="project" value="TreeGrafter"/>
</dbReference>
<dbReference type="AlphaFoldDB" id="A0A7N2L9E3"/>
<dbReference type="FunFam" id="3.20.20.300:FF:000010">
    <property type="entry name" value="Putative beta-D-xylosidase 5"/>
    <property type="match status" value="1"/>
</dbReference>
<dbReference type="InParanoid" id="A0A7N2L9E3"/>
<dbReference type="Pfam" id="PF01915">
    <property type="entry name" value="Glyco_hydro_3_C"/>
    <property type="match status" value="1"/>
</dbReference>
<sequence>MKMISFPEKAMPKILSFLLCLSFTITSFVICIDEKEKVLKISTDAATPTGSDFTYICDPARYAKLKLDMKSFAFCDSKLPYNVRAKDLVDQMTLAEKIAQLGNNADGVARLGLPKYEWWSEALHGLSNVGPGTVFDNLVPHATSFPTVILTAASFNEKRWREIGQVVSTEARAMYNLGRSGLTFWSPTINVARDPRWGRITETPGEDPFIVGTYASNYVRGLQDVAGTEHYKDLNTRPLKVAACCKHFAAYDVDNWHGVDRYHFDARVTEQDLEESFLRPFEMCVKDGDASSVMCSYNRVNGIPSCADPKLLRETLRQEWNLHGYIVADCDSVEVMVTGHKFLNDSNEDAVAQTLKAGLDLDCGAYYPKYLGNAVNQGKVRESNIDEALQNLYIVLLRAGYFDGLPAYKALGKNDICTNRSIELATQVAREGITLLKNDGPTLPLNTATFKTLAVVGPHANSTVAMIGNYAFDPRNPGSPCRYTSPIDGFSTYGKVNYAAGCGDVKCKDASLIPPAVEAAKTADATIIVTGLDLSIEAEGLDRLDLLLPGKQTDLINQVAAAAKGPVILVLMTAGGVDISFAKTNPKIKAILWVGYPGAEGGRAIADVVFGQYNPGKQTFYNNYVRFLKNIEQKKSIERRENTRIAWFNLKDYVHRRRPSQLHLHYNLKSSVKMNPKQCLNKDQEVGLAGRLPITWYQADYINKLPLTSMQFRPDDSQGYPGRTYKFFNGPTVFPFGFGLSYTKFNYTLNATVPSLSAKLQRFTHCHDLNYMANKTKPTCPAILVSDLQCGEYIELTLVVQNVGGKVGSEVVLVYSKPPDGITGTFLKQLIGFQRVYIAAGASQEVKFVFNGCKSLGIVDNAGNNILPFGGHTIIVGDGVASFPVQVTFHN</sequence>
<dbReference type="Gene3D" id="3.20.20.300">
    <property type="entry name" value="Glycoside hydrolase, family 3, N-terminal domain"/>
    <property type="match status" value="1"/>
</dbReference>
<dbReference type="Gene3D" id="2.60.40.10">
    <property type="entry name" value="Immunoglobulins"/>
    <property type="match status" value="1"/>
</dbReference>
<evidence type="ECO:0000256" key="2">
    <source>
        <dbReference type="ARBA" id="ARBA00022801"/>
    </source>
</evidence>
<dbReference type="PRINTS" id="PR00133">
    <property type="entry name" value="GLHYDRLASE3"/>
</dbReference>
<name>A0A7N2L9E3_QUELO</name>
<dbReference type="EnsemblPlants" id="QL03p042477:mrna">
    <property type="protein sequence ID" value="QL03p042477:mrna"/>
    <property type="gene ID" value="QL03p042477"/>
</dbReference>
<dbReference type="OMA" id="TNHESEN"/>
<dbReference type="SUPFAM" id="SSF52279">
    <property type="entry name" value="Beta-D-glucan exohydrolase, C-terminal domain"/>
    <property type="match status" value="2"/>
</dbReference>
<dbReference type="GO" id="GO:0045493">
    <property type="term" value="P:xylan catabolic process"/>
    <property type="evidence" value="ECO:0007669"/>
    <property type="project" value="InterPro"/>
</dbReference>
<dbReference type="InterPro" id="IPR036881">
    <property type="entry name" value="Glyco_hydro_3_C_sf"/>
</dbReference>
<accession>A0A7N2L9E3</accession>
<dbReference type="GO" id="GO:0031222">
    <property type="term" value="P:arabinan catabolic process"/>
    <property type="evidence" value="ECO:0007669"/>
    <property type="project" value="TreeGrafter"/>
</dbReference>
<dbReference type="InterPro" id="IPR001764">
    <property type="entry name" value="Glyco_hydro_3_N"/>
</dbReference>
<dbReference type="PANTHER" id="PTHR42721:SF11">
    <property type="entry name" value="BETA-D-XYLOSIDASE 5-RELATED"/>
    <property type="match status" value="1"/>
</dbReference>
<dbReference type="FunFam" id="3.40.50.1700:FF:000001">
    <property type="entry name" value="probable beta-D-xylosidase 2"/>
    <property type="match status" value="1"/>
</dbReference>
<dbReference type="Proteomes" id="UP000594261">
    <property type="component" value="Chromosome 3"/>
</dbReference>
<feature type="domain" description="Fibronectin type III-like" evidence="4">
    <location>
        <begin position="810"/>
        <end position="880"/>
    </location>
</feature>
<dbReference type="InterPro" id="IPR036962">
    <property type="entry name" value="Glyco_hydro_3_N_sf"/>
</dbReference>
<dbReference type="PANTHER" id="PTHR42721">
    <property type="entry name" value="SUGAR HYDROLASE-RELATED"/>
    <property type="match status" value="1"/>
</dbReference>
<keyword evidence="6" id="KW-1185">Reference proteome</keyword>
<dbReference type="InterPro" id="IPR017853">
    <property type="entry name" value="GH"/>
</dbReference>
<reference evidence="5" key="2">
    <citation type="submission" date="2021-01" db="UniProtKB">
        <authorList>
            <consortium name="EnsemblPlants"/>
        </authorList>
    </citation>
    <scope>IDENTIFICATION</scope>
</reference>
<dbReference type="EMBL" id="LRBV02000003">
    <property type="status" value="NOT_ANNOTATED_CDS"/>
    <property type="molecule type" value="Genomic_DNA"/>
</dbReference>
<protein>
    <recommendedName>
        <fullName evidence="4">Fibronectin type III-like domain-containing protein</fullName>
    </recommendedName>
</protein>
<dbReference type="SMART" id="SM01217">
    <property type="entry name" value="Fn3_like"/>
    <property type="match status" value="1"/>
</dbReference>
<keyword evidence="3" id="KW-0326">Glycosidase</keyword>
<dbReference type="InterPro" id="IPR013783">
    <property type="entry name" value="Ig-like_fold"/>
</dbReference>
<dbReference type="Pfam" id="PF14310">
    <property type="entry name" value="Fn3-like"/>
    <property type="match status" value="1"/>
</dbReference>
<dbReference type="SUPFAM" id="SSF51445">
    <property type="entry name" value="(Trans)glycosidases"/>
    <property type="match status" value="1"/>
</dbReference>
<dbReference type="Gramene" id="QL03p042477:mrna">
    <property type="protein sequence ID" value="QL03p042477:mrna"/>
    <property type="gene ID" value="QL03p042477"/>
</dbReference>
<evidence type="ECO:0000256" key="3">
    <source>
        <dbReference type="ARBA" id="ARBA00023295"/>
    </source>
</evidence>
<evidence type="ECO:0000313" key="5">
    <source>
        <dbReference type="EnsemblPlants" id="QL03p042477:mrna"/>
    </source>
</evidence>
<evidence type="ECO:0000259" key="4">
    <source>
        <dbReference type="SMART" id="SM01217"/>
    </source>
</evidence>
<keyword evidence="1" id="KW-0732">Signal</keyword>
<proteinExistence type="predicted"/>
<reference evidence="5 6" key="1">
    <citation type="journal article" date="2016" name="G3 (Bethesda)">
        <title>First Draft Assembly and Annotation of the Genome of a California Endemic Oak Quercus lobata Nee (Fagaceae).</title>
        <authorList>
            <person name="Sork V.L."/>
            <person name="Fitz-Gibbon S.T."/>
            <person name="Puiu D."/>
            <person name="Crepeau M."/>
            <person name="Gugger P.F."/>
            <person name="Sherman R."/>
            <person name="Stevens K."/>
            <person name="Langley C.H."/>
            <person name="Pellegrini M."/>
            <person name="Salzberg S.L."/>
        </authorList>
    </citation>
    <scope>NUCLEOTIDE SEQUENCE [LARGE SCALE GENOMIC DNA]</scope>
    <source>
        <strain evidence="5 6">cv. SW786</strain>
    </source>
</reference>
<keyword evidence="2" id="KW-0378">Hydrolase</keyword>
<dbReference type="InterPro" id="IPR002772">
    <property type="entry name" value="Glyco_hydro_3_C"/>
</dbReference>
<dbReference type="GO" id="GO:0009044">
    <property type="term" value="F:xylan 1,4-beta-xylosidase activity"/>
    <property type="evidence" value="ECO:0007669"/>
    <property type="project" value="InterPro"/>
</dbReference>
<dbReference type="Pfam" id="PF00933">
    <property type="entry name" value="Glyco_hydro_3"/>
    <property type="match status" value="1"/>
</dbReference>